<evidence type="ECO:0000256" key="8">
    <source>
        <dbReference type="ARBA" id="ARBA00023128"/>
    </source>
</evidence>
<keyword evidence="6" id="KW-0999">Mitochondrion inner membrane</keyword>
<dbReference type="Gene3D" id="1.50.40.10">
    <property type="entry name" value="Mitochondrial carrier domain"/>
    <property type="match status" value="1"/>
</dbReference>
<dbReference type="Proteomes" id="UP000738325">
    <property type="component" value="Unassembled WGS sequence"/>
</dbReference>
<dbReference type="PANTHER" id="PTHR46356">
    <property type="entry name" value="MITOCHONDRIAL 2-OXODICARBOXYLATE CARRIER"/>
    <property type="match status" value="1"/>
</dbReference>
<feature type="repeat" description="Solcar" evidence="10">
    <location>
        <begin position="128"/>
        <end position="214"/>
    </location>
</feature>
<protein>
    <submittedName>
        <fullName evidence="13">Uncharacterized protein</fullName>
    </submittedName>
</protein>
<comment type="caution">
    <text evidence="13">The sequence shown here is derived from an EMBL/GenBank/DDBJ whole genome shotgun (WGS) entry which is preliminary data.</text>
</comment>
<feature type="transmembrane region" description="Helical" evidence="12">
    <location>
        <begin position="16"/>
        <end position="37"/>
    </location>
</feature>
<keyword evidence="7 12" id="KW-1133">Transmembrane helix</keyword>
<evidence type="ECO:0000256" key="2">
    <source>
        <dbReference type="ARBA" id="ARBA00006375"/>
    </source>
</evidence>
<gene>
    <name evidence="13" type="ORF">BGZ99_007642</name>
</gene>
<keyword evidence="8" id="KW-0496">Mitochondrion</keyword>
<name>A0A9P6RRM4_9FUNG</name>
<evidence type="ECO:0000256" key="6">
    <source>
        <dbReference type="ARBA" id="ARBA00022792"/>
    </source>
</evidence>
<organism evidence="13 14">
    <name type="scientific">Dissophora globulifera</name>
    <dbReference type="NCBI Taxonomy" id="979702"/>
    <lineage>
        <taxon>Eukaryota</taxon>
        <taxon>Fungi</taxon>
        <taxon>Fungi incertae sedis</taxon>
        <taxon>Mucoromycota</taxon>
        <taxon>Mortierellomycotina</taxon>
        <taxon>Mortierellomycetes</taxon>
        <taxon>Mortierellales</taxon>
        <taxon>Mortierellaceae</taxon>
        <taxon>Dissophora</taxon>
    </lineage>
</organism>
<dbReference type="Pfam" id="PF00153">
    <property type="entry name" value="Mito_carr"/>
    <property type="match status" value="3"/>
</dbReference>
<feature type="repeat" description="Solcar" evidence="10">
    <location>
        <begin position="225"/>
        <end position="312"/>
    </location>
</feature>
<evidence type="ECO:0000313" key="13">
    <source>
        <dbReference type="EMBL" id="KAG0327422.1"/>
    </source>
</evidence>
<proteinExistence type="inferred from homology"/>
<evidence type="ECO:0000256" key="4">
    <source>
        <dbReference type="ARBA" id="ARBA00022692"/>
    </source>
</evidence>
<feature type="repeat" description="Solcar" evidence="10">
    <location>
        <begin position="14"/>
        <end position="118"/>
    </location>
</feature>
<accession>A0A9P6RRM4</accession>
<dbReference type="PROSITE" id="PS50920">
    <property type="entry name" value="SOLCAR"/>
    <property type="match status" value="3"/>
</dbReference>
<keyword evidence="5" id="KW-0677">Repeat</keyword>
<keyword evidence="9 10" id="KW-0472">Membrane</keyword>
<reference evidence="13" key="1">
    <citation type="journal article" date="2020" name="Fungal Divers.">
        <title>Resolving the Mortierellaceae phylogeny through synthesis of multi-gene phylogenetics and phylogenomics.</title>
        <authorList>
            <person name="Vandepol N."/>
            <person name="Liber J."/>
            <person name="Desiro A."/>
            <person name="Na H."/>
            <person name="Kennedy M."/>
            <person name="Barry K."/>
            <person name="Grigoriev I.V."/>
            <person name="Miller A.N."/>
            <person name="O'Donnell K."/>
            <person name="Stajich J.E."/>
            <person name="Bonito G."/>
        </authorList>
    </citation>
    <scope>NUCLEOTIDE SEQUENCE</scope>
    <source>
        <strain evidence="13">REB-010B</strain>
    </source>
</reference>
<comment type="similarity">
    <text evidence="2 11">Belongs to the mitochondrial carrier (TC 2.A.29) family.</text>
</comment>
<dbReference type="PRINTS" id="PR00926">
    <property type="entry name" value="MITOCARRIER"/>
</dbReference>
<dbReference type="InterPro" id="IPR023395">
    <property type="entry name" value="MCP_dom_sf"/>
</dbReference>
<evidence type="ECO:0000256" key="10">
    <source>
        <dbReference type="PROSITE-ProRule" id="PRU00282"/>
    </source>
</evidence>
<dbReference type="InterPro" id="IPR018108">
    <property type="entry name" value="MCP_transmembrane"/>
</dbReference>
<dbReference type="SUPFAM" id="SSF103506">
    <property type="entry name" value="Mitochondrial carrier"/>
    <property type="match status" value="1"/>
</dbReference>
<evidence type="ECO:0000256" key="1">
    <source>
        <dbReference type="ARBA" id="ARBA00004448"/>
    </source>
</evidence>
<evidence type="ECO:0000256" key="3">
    <source>
        <dbReference type="ARBA" id="ARBA00022448"/>
    </source>
</evidence>
<evidence type="ECO:0000256" key="7">
    <source>
        <dbReference type="ARBA" id="ARBA00022989"/>
    </source>
</evidence>
<evidence type="ECO:0000256" key="9">
    <source>
        <dbReference type="ARBA" id="ARBA00023136"/>
    </source>
</evidence>
<comment type="subcellular location">
    <subcellularLocation>
        <location evidence="1">Mitochondrion inner membrane</location>
        <topology evidence="1">Multi-pass membrane protein</topology>
    </subcellularLocation>
</comment>
<dbReference type="InterPro" id="IPR002067">
    <property type="entry name" value="MCP"/>
</dbReference>
<evidence type="ECO:0000256" key="5">
    <source>
        <dbReference type="ARBA" id="ARBA00022737"/>
    </source>
</evidence>
<evidence type="ECO:0000256" key="12">
    <source>
        <dbReference type="SAM" id="Phobius"/>
    </source>
</evidence>
<dbReference type="OrthoDB" id="434783at2759"/>
<keyword evidence="14" id="KW-1185">Reference proteome</keyword>
<keyword evidence="4 10" id="KW-0812">Transmembrane</keyword>
<evidence type="ECO:0000256" key="11">
    <source>
        <dbReference type="RuleBase" id="RU000488"/>
    </source>
</evidence>
<evidence type="ECO:0000313" key="14">
    <source>
        <dbReference type="Proteomes" id="UP000738325"/>
    </source>
</evidence>
<dbReference type="AlphaFoldDB" id="A0A9P6RRM4"/>
<dbReference type="PANTHER" id="PTHR46356:SF1">
    <property type="entry name" value="MITOCHONDRIAL 2-OXODICARBOXYLATE CARRIER"/>
    <property type="match status" value="1"/>
</dbReference>
<dbReference type="EMBL" id="JAAAIP010000056">
    <property type="protein sequence ID" value="KAG0327422.1"/>
    <property type="molecule type" value="Genomic_DNA"/>
</dbReference>
<dbReference type="GO" id="GO:0005743">
    <property type="term" value="C:mitochondrial inner membrane"/>
    <property type="evidence" value="ECO:0007669"/>
    <property type="project" value="UniProtKB-SubCell"/>
</dbReference>
<dbReference type="InterPro" id="IPR051752">
    <property type="entry name" value="Mito_2-oxodicarb_carrier"/>
</dbReference>
<dbReference type="GO" id="GO:0055085">
    <property type="term" value="P:transmembrane transport"/>
    <property type="evidence" value="ECO:0007669"/>
    <property type="project" value="InterPro"/>
</dbReference>
<keyword evidence="3 11" id="KW-0813">Transport</keyword>
<sequence length="330" mass="36552">MSPHPDLKAKPAPLPFAYLYLAGAIAGVTEITCMYPLDLVKTRLQLQTTSTRARGTIPAAAVTTTTKTVPYTSILDCLRRVVRQEGSQRLYRGVLPLLVAEAPRRAIKFGVNEQWGLALKKLLSIDQFSATQAGFVGSLTGATEAFFVTPFEFVKVRLQDPQSLGKYSGAFDCMRKVATEEGVFTFFHGIESTVWRHTTWSGFYFMSIHVFRMAFPERSNSSKQERLLKNFIAGTIGGTLGVLVSTPFDVIKSRVQNQRRENAKYGFTFPSIIQIHREEGFRALYKGLAPKLVRLGLGGGLLLVTFDGVSELMRRHLAGQTSTIDSLDTS</sequence>